<dbReference type="SUPFAM" id="SSF54292">
    <property type="entry name" value="2Fe-2S ferredoxin-like"/>
    <property type="match status" value="1"/>
</dbReference>
<dbReference type="AlphaFoldDB" id="A0A7W1XQN1"/>
<evidence type="ECO:0000256" key="2">
    <source>
        <dbReference type="ARBA" id="ARBA00022448"/>
    </source>
</evidence>
<reference evidence="10 11" key="1">
    <citation type="submission" date="2020-07" db="EMBL/GenBank/DDBJ databases">
        <title>Thermoactinomyces phylogeny.</title>
        <authorList>
            <person name="Dunlap C."/>
        </authorList>
    </citation>
    <scope>NUCLEOTIDE SEQUENCE [LARGE SCALE GENOMIC DNA]</scope>
    <source>
        <strain evidence="10 11">AMNI-1</strain>
    </source>
</reference>
<dbReference type="CDD" id="cd00207">
    <property type="entry name" value="fer2"/>
    <property type="match status" value="1"/>
</dbReference>
<dbReference type="InterPro" id="IPR012675">
    <property type="entry name" value="Beta-grasp_dom_sf"/>
</dbReference>
<dbReference type="InterPro" id="IPR001041">
    <property type="entry name" value="2Fe-2S_ferredoxin-type"/>
</dbReference>
<evidence type="ECO:0000259" key="9">
    <source>
        <dbReference type="PROSITE" id="PS51085"/>
    </source>
</evidence>
<accession>A0A7W1XQN1</accession>
<evidence type="ECO:0000313" key="10">
    <source>
        <dbReference type="EMBL" id="MBA4601397.1"/>
    </source>
</evidence>
<organism evidence="10 11">
    <name type="scientific">Thermoactinomyces mirandus</name>
    <dbReference type="NCBI Taxonomy" id="2756294"/>
    <lineage>
        <taxon>Bacteria</taxon>
        <taxon>Bacillati</taxon>
        <taxon>Bacillota</taxon>
        <taxon>Bacilli</taxon>
        <taxon>Bacillales</taxon>
        <taxon>Thermoactinomycetaceae</taxon>
        <taxon>Thermoactinomyces</taxon>
    </lineage>
</organism>
<keyword evidence="11" id="KW-1185">Reference proteome</keyword>
<comment type="similarity">
    <text evidence="1">Belongs to the 2Fe2S plant-type ferredoxin family.</text>
</comment>
<dbReference type="PANTHER" id="PTHR43112:SF3">
    <property type="entry name" value="FERREDOXIN-2, CHLOROPLASTIC"/>
    <property type="match status" value="1"/>
</dbReference>
<evidence type="ECO:0000313" key="11">
    <source>
        <dbReference type="Proteomes" id="UP000538292"/>
    </source>
</evidence>
<evidence type="ECO:0000256" key="1">
    <source>
        <dbReference type="ARBA" id="ARBA00007874"/>
    </source>
</evidence>
<protein>
    <submittedName>
        <fullName evidence="10">2Fe-2S iron-sulfur cluster binding domain-containing protein</fullName>
    </submittedName>
</protein>
<dbReference type="InterPro" id="IPR036010">
    <property type="entry name" value="2Fe-2S_ferredoxin-like_sf"/>
</dbReference>
<dbReference type="PROSITE" id="PS51085">
    <property type="entry name" value="2FE2S_FER_2"/>
    <property type="match status" value="1"/>
</dbReference>
<proteinExistence type="inferred from homology"/>
<name>A0A7W1XQN1_9BACL</name>
<dbReference type="PROSITE" id="PS00197">
    <property type="entry name" value="2FE2S_FER_1"/>
    <property type="match status" value="1"/>
</dbReference>
<evidence type="ECO:0000256" key="8">
    <source>
        <dbReference type="ARBA" id="ARBA00034078"/>
    </source>
</evidence>
<dbReference type="RefSeq" id="WP_181737819.1">
    <property type="nucleotide sequence ID" value="NZ_JACEOL010000009.1"/>
</dbReference>
<comment type="caution">
    <text evidence="10">The sequence shown here is derived from an EMBL/GenBank/DDBJ whole genome shotgun (WGS) entry which is preliminary data.</text>
</comment>
<evidence type="ECO:0000256" key="7">
    <source>
        <dbReference type="ARBA" id="ARBA00023014"/>
    </source>
</evidence>
<evidence type="ECO:0000256" key="6">
    <source>
        <dbReference type="ARBA" id="ARBA00023004"/>
    </source>
</evidence>
<gene>
    <name evidence="10" type="ORF">H2C83_03495</name>
</gene>
<dbReference type="Pfam" id="PF00111">
    <property type="entry name" value="Fer2"/>
    <property type="match status" value="1"/>
</dbReference>
<evidence type="ECO:0000256" key="3">
    <source>
        <dbReference type="ARBA" id="ARBA00022714"/>
    </source>
</evidence>
<dbReference type="GO" id="GO:0051537">
    <property type="term" value="F:2 iron, 2 sulfur cluster binding"/>
    <property type="evidence" value="ECO:0007669"/>
    <property type="project" value="UniProtKB-KW"/>
</dbReference>
<sequence length="92" mass="10401">MFKIKVIDDHHRTFYCQNGESLLDALQRHDVKIPFACRGGGCGLCKVKIETGEFERGPSSKEVLPDEERELNYTLACKTYPKSGIQVRIGID</sequence>
<keyword evidence="6" id="KW-0408">Iron</keyword>
<evidence type="ECO:0000256" key="5">
    <source>
        <dbReference type="ARBA" id="ARBA00022982"/>
    </source>
</evidence>
<comment type="cofactor">
    <cofactor evidence="8">
        <name>[2Fe-2S] cluster</name>
        <dbReference type="ChEBI" id="CHEBI:190135"/>
    </cofactor>
</comment>
<dbReference type="EMBL" id="JACEOL010000009">
    <property type="protein sequence ID" value="MBA4601397.1"/>
    <property type="molecule type" value="Genomic_DNA"/>
</dbReference>
<dbReference type="PANTHER" id="PTHR43112">
    <property type="entry name" value="FERREDOXIN"/>
    <property type="match status" value="1"/>
</dbReference>
<dbReference type="Proteomes" id="UP000538292">
    <property type="component" value="Unassembled WGS sequence"/>
</dbReference>
<evidence type="ECO:0000256" key="4">
    <source>
        <dbReference type="ARBA" id="ARBA00022723"/>
    </source>
</evidence>
<dbReference type="InterPro" id="IPR006058">
    <property type="entry name" value="2Fe2S_fd_BS"/>
</dbReference>
<feature type="domain" description="2Fe-2S ferredoxin-type" evidence="9">
    <location>
        <begin position="2"/>
        <end position="92"/>
    </location>
</feature>
<keyword evidence="3" id="KW-0001">2Fe-2S</keyword>
<keyword evidence="7" id="KW-0411">Iron-sulfur</keyword>
<keyword evidence="2" id="KW-0813">Transport</keyword>
<dbReference type="Gene3D" id="3.10.20.30">
    <property type="match status" value="1"/>
</dbReference>
<dbReference type="GO" id="GO:0046872">
    <property type="term" value="F:metal ion binding"/>
    <property type="evidence" value="ECO:0007669"/>
    <property type="project" value="UniProtKB-KW"/>
</dbReference>
<keyword evidence="5" id="KW-0249">Electron transport</keyword>
<keyword evidence="4" id="KW-0479">Metal-binding</keyword>